<dbReference type="Proteomes" id="UP000589521">
    <property type="component" value="Unassembled WGS sequence"/>
</dbReference>
<evidence type="ECO:0000259" key="2">
    <source>
        <dbReference type="Pfam" id="PF25164"/>
    </source>
</evidence>
<evidence type="ECO:0000313" key="3">
    <source>
        <dbReference type="EMBL" id="NYS97371.1"/>
    </source>
</evidence>
<evidence type="ECO:0008006" key="5">
    <source>
        <dbReference type="Google" id="ProtNLM"/>
    </source>
</evidence>
<feature type="domain" description="Competence protein CoiA nuclease-like" evidence="1">
    <location>
        <begin position="61"/>
        <end position="141"/>
    </location>
</feature>
<dbReference type="Pfam" id="PF25164">
    <property type="entry name" value="CoiA_N"/>
    <property type="match status" value="1"/>
</dbReference>
<feature type="domain" description="Competence protein CoiA-like N-terminal" evidence="2">
    <location>
        <begin position="21"/>
        <end position="55"/>
    </location>
</feature>
<dbReference type="AlphaFoldDB" id="A0A7Z0M7X9"/>
<evidence type="ECO:0000259" key="1">
    <source>
        <dbReference type="Pfam" id="PF06054"/>
    </source>
</evidence>
<gene>
    <name evidence="3" type="ORF">HZY94_09355</name>
</gene>
<protein>
    <recommendedName>
        <fullName evidence="5">Competence protein CoiA</fullName>
    </recommendedName>
</protein>
<name>A0A7Z0M7X9_9STRE</name>
<evidence type="ECO:0000313" key="4">
    <source>
        <dbReference type="Proteomes" id="UP000589521"/>
    </source>
</evidence>
<dbReference type="RefSeq" id="WP_179925924.1">
    <property type="nucleotide sequence ID" value="NZ_JACBXX010000213.1"/>
</dbReference>
<dbReference type="Pfam" id="PF06054">
    <property type="entry name" value="CoiA_nuc"/>
    <property type="match status" value="1"/>
</dbReference>
<dbReference type="InterPro" id="IPR057253">
    <property type="entry name" value="CoiA-like_N"/>
</dbReference>
<dbReference type="InterPro" id="IPR010330">
    <property type="entry name" value="CoiA_nuc"/>
</dbReference>
<comment type="caution">
    <text evidence="3">The sequence shown here is derived from an EMBL/GenBank/DDBJ whole genome shotgun (WGS) entry which is preliminary data.</text>
</comment>
<dbReference type="EMBL" id="JACBXX010000213">
    <property type="protein sequence ID" value="NYS97371.1"/>
    <property type="molecule type" value="Genomic_DNA"/>
</dbReference>
<sequence>MFQAMDAKGQLHHLLTGPLPQGGAFFCPFCKQELILKSGQWVRPHFAHQVGQACEGAVLNEGAEHLNLKADLFDWAQVHEAVALEVGQAKGSVVSDLLLSQNLALEIQCSPLSPQDYERRSRAYQDLGLPVVWLLGSKHFLYLTKIKI</sequence>
<proteinExistence type="predicted"/>
<organism evidence="3 4">
    <name type="scientific">Streptococcus danieliae</name>
    <dbReference type="NCBI Taxonomy" id="747656"/>
    <lineage>
        <taxon>Bacteria</taxon>
        <taxon>Bacillati</taxon>
        <taxon>Bacillota</taxon>
        <taxon>Bacilli</taxon>
        <taxon>Lactobacillales</taxon>
        <taxon>Streptococcaceae</taxon>
        <taxon>Streptococcus</taxon>
    </lineage>
</organism>
<accession>A0A7Z0M7X9</accession>
<reference evidence="3 4" key="1">
    <citation type="submission" date="2020-07" db="EMBL/GenBank/DDBJ databases">
        <title>MOT database genomes.</title>
        <authorList>
            <person name="Joseph S."/>
            <person name="Aduse-Opoku J."/>
            <person name="Hashim A."/>
            <person name="Wade W."/>
            <person name="Curtis M."/>
        </authorList>
    </citation>
    <scope>NUCLEOTIDE SEQUENCE [LARGE SCALE GENOMIC DNA]</scope>
    <source>
        <strain evidence="3 4">STR</strain>
    </source>
</reference>